<dbReference type="EMBL" id="JABFJV010000029">
    <property type="protein sequence ID" value="NOK33130.1"/>
    <property type="molecule type" value="Genomic_DNA"/>
</dbReference>
<evidence type="ECO:0000256" key="2">
    <source>
        <dbReference type="ARBA" id="ARBA00023012"/>
    </source>
</evidence>
<dbReference type="OrthoDB" id="7631574at2"/>
<comment type="caution">
    <text evidence="5">The sequence shown here is derived from an EMBL/GenBank/DDBJ whole genome shotgun (WGS) entry which is preliminary data.</text>
</comment>
<dbReference type="Pfam" id="PF07238">
    <property type="entry name" value="PilZ"/>
    <property type="match status" value="1"/>
</dbReference>
<dbReference type="Proteomes" id="UP000563426">
    <property type="component" value="Unassembled WGS sequence"/>
</dbReference>
<dbReference type="PANTHER" id="PTHR44591">
    <property type="entry name" value="STRESS RESPONSE REGULATOR PROTEIN 1"/>
    <property type="match status" value="1"/>
</dbReference>
<keyword evidence="2" id="KW-0902">Two-component regulatory system</keyword>
<evidence type="ECO:0000256" key="3">
    <source>
        <dbReference type="PROSITE-ProRule" id="PRU00169"/>
    </source>
</evidence>
<sequence length="250" mass="27898">MSPDPADQRQHPRVPTVLRVDYPHGRPLRDVTENLSAGGFFVQTEQLFAVGDELRLALSFPGLLDPVEVAGTVAWVRIAAPDQPGGVGIRVESEQDRRRLGDILSSAGPNDSAVTPSEQDGYRVLIVEDNPHIIEMYSYVLKKLASNDLHGKVPLEVHFAPDGHHALLRLREDRFSLVMLDLYMPVMDGFALVERIREEEELKGIPVIAISAGGKEAQDRAMQLGVDIYLRKPVRFVEVLETVKQLLRIR</sequence>
<reference evidence="5 6" key="1">
    <citation type="submission" date="2020-05" db="EMBL/GenBank/DDBJ databases">
        <authorList>
            <person name="Whitworth D."/>
        </authorList>
    </citation>
    <scope>NUCLEOTIDE SEQUENCE [LARGE SCALE GENOMIC DNA]</scope>
    <source>
        <strain evidence="5 6">AB043B</strain>
    </source>
</reference>
<dbReference type="GO" id="GO:0035438">
    <property type="term" value="F:cyclic-di-GMP binding"/>
    <property type="evidence" value="ECO:0007669"/>
    <property type="project" value="InterPro"/>
</dbReference>
<dbReference type="RefSeq" id="WP_120527359.1">
    <property type="nucleotide sequence ID" value="NZ_JABFJV010000029.1"/>
</dbReference>
<dbReference type="NCBIfam" id="TIGR02266">
    <property type="entry name" value="gmx_TIGR02266"/>
    <property type="match status" value="1"/>
</dbReference>
<evidence type="ECO:0000313" key="5">
    <source>
        <dbReference type="EMBL" id="NOK33130.1"/>
    </source>
</evidence>
<dbReference type="InterPro" id="IPR011752">
    <property type="entry name" value="PilV_Myxo-type"/>
</dbReference>
<dbReference type="Pfam" id="PF00072">
    <property type="entry name" value="Response_reg"/>
    <property type="match status" value="1"/>
</dbReference>
<dbReference type="AlphaFoldDB" id="A0A3A8HW68"/>
<dbReference type="InterPro" id="IPR009875">
    <property type="entry name" value="PilZ_domain"/>
</dbReference>
<dbReference type="InterPro" id="IPR050595">
    <property type="entry name" value="Bact_response_regulator"/>
</dbReference>
<dbReference type="GO" id="GO:0000160">
    <property type="term" value="P:phosphorelay signal transduction system"/>
    <property type="evidence" value="ECO:0007669"/>
    <property type="project" value="UniProtKB-KW"/>
</dbReference>
<evidence type="ECO:0000259" key="4">
    <source>
        <dbReference type="PROSITE" id="PS50110"/>
    </source>
</evidence>
<name>A0A3A8HW68_9BACT</name>
<dbReference type="InterPro" id="IPR011006">
    <property type="entry name" value="CheY-like_superfamily"/>
</dbReference>
<dbReference type="Gene3D" id="2.40.10.220">
    <property type="entry name" value="predicted glycosyltransferase like domains"/>
    <property type="match status" value="1"/>
</dbReference>
<feature type="domain" description="Response regulatory" evidence="4">
    <location>
        <begin position="123"/>
        <end position="247"/>
    </location>
</feature>
<dbReference type="SUPFAM" id="SSF141371">
    <property type="entry name" value="PilZ domain-like"/>
    <property type="match status" value="1"/>
</dbReference>
<gene>
    <name evidence="5" type="ORF">HMI49_07975</name>
</gene>
<proteinExistence type="predicted"/>
<evidence type="ECO:0000313" key="6">
    <source>
        <dbReference type="Proteomes" id="UP000563426"/>
    </source>
</evidence>
<keyword evidence="6" id="KW-1185">Reference proteome</keyword>
<feature type="modified residue" description="4-aspartylphosphate" evidence="3">
    <location>
        <position position="181"/>
    </location>
</feature>
<keyword evidence="1 3" id="KW-0597">Phosphoprotein</keyword>
<dbReference type="PANTHER" id="PTHR44591:SF14">
    <property type="entry name" value="PROTEIN PILG"/>
    <property type="match status" value="1"/>
</dbReference>
<dbReference type="SUPFAM" id="SSF52172">
    <property type="entry name" value="CheY-like"/>
    <property type="match status" value="1"/>
</dbReference>
<evidence type="ECO:0000256" key="1">
    <source>
        <dbReference type="ARBA" id="ARBA00022553"/>
    </source>
</evidence>
<dbReference type="InterPro" id="IPR001789">
    <property type="entry name" value="Sig_transdc_resp-reg_receiver"/>
</dbReference>
<dbReference type="SMART" id="SM00448">
    <property type="entry name" value="REC"/>
    <property type="match status" value="1"/>
</dbReference>
<protein>
    <submittedName>
        <fullName evidence="5">TIGR02266 family protein</fullName>
    </submittedName>
</protein>
<organism evidence="5 6">
    <name type="scientific">Corallococcus exercitus</name>
    <dbReference type="NCBI Taxonomy" id="2316736"/>
    <lineage>
        <taxon>Bacteria</taxon>
        <taxon>Pseudomonadati</taxon>
        <taxon>Myxococcota</taxon>
        <taxon>Myxococcia</taxon>
        <taxon>Myxococcales</taxon>
        <taxon>Cystobacterineae</taxon>
        <taxon>Myxococcaceae</taxon>
        <taxon>Corallococcus</taxon>
    </lineage>
</organism>
<dbReference type="Gene3D" id="3.40.50.2300">
    <property type="match status" value="1"/>
</dbReference>
<dbReference type="PROSITE" id="PS50110">
    <property type="entry name" value="RESPONSE_REGULATORY"/>
    <property type="match status" value="1"/>
</dbReference>
<accession>A0A3A8HW68</accession>